<proteinExistence type="inferred from homology"/>
<accession>A0A6I9TB91</accession>
<dbReference type="GO" id="GO:0005634">
    <property type="term" value="C:nucleus"/>
    <property type="evidence" value="ECO:0007669"/>
    <property type="project" value="UniProtKB-SubCell"/>
</dbReference>
<comment type="similarity">
    <text evidence="2 8">Belongs to the Aux/IAA family.</text>
</comment>
<protein>
    <recommendedName>
        <fullName evidence="8">Auxin-responsive protein</fullName>
    </recommendedName>
</protein>
<dbReference type="Pfam" id="PF02309">
    <property type="entry name" value="AUX_IAA"/>
    <property type="match status" value="1"/>
</dbReference>
<comment type="function">
    <text evidence="8">Aux/IAA proteins are short-lived transcriptional factors that function as repressors of early auxin response genes at low auxin concentrations.</text>
</comment>
<keyword evidence="3 8" id="KW-0678">Repressor</keyword>
<keyword evidence="6 8" id="KW-0539">Nucleus</keyword>
<evidence type="ECO:0000259" key="9">
    <source>
        <dbReference type="PROSITE" id="PS51745"/>
    </source>
</evidence>
<evidence type="ECO:0000256" key="6">
    <source>
        <dbReference type="ARBA" id="ARBA00023242"/>
    </source>
</evidence>
<dbReference type="PROSITE" id="PS51745">
    <property type="entry name" value="PB1"/>
    <property type="match status" value="1"/>
</dbReference>
<evidence type="ECO:0000256" key="5">
    <source>
        <dbReference type="ARBA" id="ARBA00023163"/>
    </source>
</evidence>
<dbReference type="OrthoDB" id="1287782at2759"/>
<dbReference type="Proteomes" id="UP000504604">
    <property type="component" value="Linkage group LG1"/>
</dbReference>
<feature type="domain" description="PB1" evidence="9">
    <location>
        <begin position="87"/>
        <end position="179"/>
    </location>
</feature>
<dbReference type="AlphaFoldDB" id="A0A6I9TB91"/>
<organism evidence="10 11">
    <name type="scientific">Sesamum indicum</name>
    <name type="common">Oriental sesame</name>
    <name type="synonym">Sesamum orientale</name>
    <dbReference type="NCBI Taxonomy" id="4182"/>
    <lineage>
        <taxon>Eukaryota</taxon>
        <taxon>Viridiplantae</taxon>
        <taxon>Streptophyta</taxon>
        <taxon>Embryophyta</taxon>
        <taxon>Tracheophyta</taxon>
        <taxon>Spermatophyta</taxon>
        <taxon>Magnoliopsida</taxon>
        <taxon>eudicotyledons</taxon>
        <taxon>Gunneridae</taxon>
        <taxon>Pentapetalae</taxon>
        <taxon>asterids</taxon>
        <taxon>lamiids</taxon>
        <taxon>Lamiales</taxon>
        <taxon>Pedaliaceae</taxon>
        <taxon>Sesamum</taxon>
    </lineage>
</organism>
<evidence type="ECO:0000313" key="11">
    <source>
        <dbReference type="RefSeq" id="XP_011081682.1"/>
    </source>
</evidence>
<dbReference type="SUPFAM" id="SSF54277">
    <property type="entry name" value="CAD &amp; PB1 domains"/>
    <property type="match status" value="1"/>
</dbReference>
<dbReference type="GO" id="GO:0006355">
    <property type="term" value="P:regulation of DNA-templated transcription"/>
    <property type="evidence" value="ECO:0007669"/>
    <property type="project" value="InterPro"/>
</dbReference>
<dbReference type="PANTHER" id="PTHR31734:SF34">
    <property type="entry name" value="AUXIN-RESPONSIVE PROTEIN IAA15"/>
    <property type="match status" value="1"/>
</dbReference>
<comment type="subunit">
    <text evidence="8">Homodimers and heterodimers.</text>
</comment>
<dbReference type="PANTHER" id="PTHR31734">
    <property type="entry name" value="AUXIN-RESPONSIVE PROTEIN IAA17"/>
    <property type="match status" value="1"/>
</dbReference>
<reference evidence="11" key="2">
    <citation type="submission" date="2025-08" db="UniProtKB">
        <authorList>
            <consortium name="RefSeq"/>
        </authorList>
    </citation>
    <scope>IDENTIFICATION</scope>
</reference>
<name>A0A6I9TB91_SESIN</name>
<reference evidence="10" key="1">
    <citation type="submission" date="2024-10" db="UniProtKB">
        <authorList>
            <consortium name="RefSeq"/>
        </authorList>
    </citation>
    <scope>NUCLEOTIDE SEQUENCE [LARGE SCALE GENOMIC DNA]</scope>
    <source>
        <strain evidence="10">cv. Zhongzhi No. 13</strain>
    </source>
</reference>
<dbReference type="InterPro" id="IPR033389">
    <property type="entry name" value="AUX/IAA_dom"/>
</dbReference>
<comment type="subcellular location">
    <subcellularLocation>
        <location evidence="1 8">Nucleus</location>
    </subcellularLocation>
</comment>
<keyword evidence="5 8" id="KW-0804">Transcription</keyword>
<evidence type="ECO:0000256" key="7">
    <source>
        <dbReference type="ARBA" id="ARBA00023294"/>
    </source>
</evidence>
<dbReference type="RefSeq" id="XP_011081682.1">
    <property type="nucleotide sequence ID" value="XM_011083380.2"/>
</dbReference>
<dbReference type="InterPro" id="IPR053793">
    <property type="entry name" value="PB1-like"/>
</dbReference>
<gene>
    <name evidence="11" type="primary">LOC105164666</name>
</gene>
<dbReference type="KEGG" id="sind:105164666"/>
<sequence>MGVGSGMPTVNSHVSSCCLKTELTLGLPGGQKTSKSGSKRGFSETVDLRLGSSCDDEVSVSTPPPSKAQVVGWPPVRSYRKNMMKNCKYVKVAVDGAPYLRKVDLEIYTSYQQLLAALEEMFTCLTICNVVNERKIMDSSNGTEYVPTYEDRDGDWMLVGDVPWKMFVESCKRMRLMKSSEAVGLAPKTSSKGLSKS</sequence>
<evidence type="ECO:0000256" key="2">
    <source>
        <dbReference type="ARBA" id="ARBA00006728"/>
    </source>
</evidence>
<evidence type="ECO:0000256" key="8">
    <source>
        <dbReference type="RuleBase" id="RU004549"/>
    </source>
</evidence>
<dbReference type="GeneID" id="105164666"/>
<evidence type="ECO:0000256" key="1">
    <source>
        <dbReference type="ARBA" id="ARBA00004123"/>
    </source>
</evidence>
<evidence type="ECO:0000313" key="10">
    <source>
        <dbReference type="Proteomes" id="UP000504604"/>
    </source>
</evidence>
<evidence type="ECO:0000256" key="4">
    <source>
        <dbReference type="ARBA" id="ARBA00023015"/>
    </source>
</evidence>
<dbReference type="InParanoid" id="A0A6I9TB91"/>
<keyword evidence="7 8" id="KW-0927">Auxin signaling pathway</keyword>
<evidence type="ECO:0000256" key="3">
    <source>
        <dbReference type="ARBA" id="ARBA00022491"/>
    </source>
</evidence>
<keyword evidence="10" id="KW-1185">Reference proteome</keyword>
<dbReference type="GO" id="GO:0009734">
    <property type="term" value="P:auxin-activated signaling pathway"/>
    <property type="evidence" value="ECO:0007669"/>
    <property type="project" value="UniProtKB-UniRule"/>
</dbReference>
<dbReference type="Gene3D" id="3.10.20.90">
    <property type="entry name" value="Phosphatidylinositol 3-kinase Catalytic Subunit, Chain A, domain 1"/>
    <property type="match status" value="1"/>
</dbReference>
<keyword evidence="4 8" id="KW-0805">Transcription regulation</keyword>
<dbReference type="InterPro" id="IPR003311">
    <property type="entry name" value="AUX_IAA"/>
</dbReference>
<dbReference type="FunFam" id="3.10.20.90:FF:000078">
    <property type="entry name" value="Auxin-responsive protein"/>
    <property type="match status" value="1"/>
</dbReference>